<dbReference type="AlphaFoldDB" id="A0A8X6IQP5"/>
<gene>
    <name evidence="1" type="ORF">TNCT_698391</name>
</gene>
<organism evidence="1 2">
    <name type="scientific">Trichonephila clavata</name>
    <name type="common">Joro spider</name>
    <name type="synonym">Nephila clavata</name>
    <dbReference type="NCBI Taxonomy" id="2740835"/>
    <lineage>
        <taxon>Eukaryota</taxon>
        <taxon>Metazoa</taxon>
        <taxon>Ecdysozoa</taxon>
        <taxon>Arthropoda</taxon>
        <taxon>Chelicerata</taxon>
        <taxon>Arachnida</taxon>
        <taxon>Araneae</taxon>
        <taxon>Araneomorphae</taxon>
        <taxon>Entelegynae</taxon>
        <taxon>Araneoidea</taxon>
        <taxon>Nephilidae</taxon>
        <taxon>Trichonephila</taxon>
    </lineage>
</organism>
<comment type="caution">
    <text evidence="1">The sequence shown here is derived from an EMBL/GenBank/DDBJ whole genome shotgun (WGS) entry which is preliminary data.</text>
</comment>
<protein>
    <submittedName>
        <fullName evidence="1">Uncharacterized protein</fullName>
    </submittedName>
</protein>
<dbReference type="EMBL" id="BMAO01018873">
    <property type="protein sequence ID" value="GFR26704.1"/>
    <property type="molecule type" value="Genomic_DNA"/>
</dbReference>
<evidence type="ECO:0000313" key="1">
    <source>
        <dbReference type="EMBL" id="GFR26704.1"/>
    </source>
</evidence>
<accession>A0A8X6IQP5</accession>
<name>A0A8X6IQP5_TRICU</name>
<keyword evidence="2" id="KW-1185">Reference proteome</keyword>
<dbReference type="Proteomes" id="UP000887116">
    <property type="component" value="Unassembled WGS sequence"/>
</dbReference>
<proteinExistence type="predicted"/>
<evidence type="ECO:0000313" key="2">
    <source>
        <dbReference type="Proteomes" id="UP000887116"/>
    </source>
</evidence>
<sequence>MGIFTDKEKICLHCTPKQTRMLLQNNTSVNILIHGACRVSGWSTSIYSTAKDNVTSNEKSSTSETVVYADIFLVVTDIYLFPHEDTMQVQLH</sequence>
<reference evidence="1" key="1">
    <citation type="submission" date="2020-07" db="EMBL/GenBank/DDBJ databases">
        <title>Multicomponent nature underlies the extraordinary mechanical properties of spider dragline silk.</title>
        <authorList>
            <person name="Kono N."/>
            <person name="Nakamura H."/>
            <person name="Mori M."/>
            <person name="Yoshida Y."/>
            <person name="Ohtoshi R."/>
            <person name="Malay A.D."/>
            <person name="Moran D.A.P."/>
            <person name="Tomita M."/>
            <person name="Numata K."/>
            <person name="Arakawa K."/>
        </authorList>
    </citation>
    <scope>NUCLEOTIDE SEQUENCE</scope>
</reference>